<sequence>MDDLLNKNNIEICCNGQAQLAMRSILKWVKGEWSGLNEQLQYRCLRLADRVKDCISSDIQSLKILLPPCPFVALTMWCSEEEIPAAYFIDCLKEDVPHNCQQAAKFFFSLNFKFRSQLVSQFRKIFEVIHELLFTWYSSGKPFILIPLKHRGLATISYDP</sequence>
<name>A0A0C2IGJ7_THEKT</name>
<reference evidence="1 2" key="1">
    <citation type="journal article" date="2014" name="Genome Biol. Evol.">
        <title>The genome of the myxosporean Thelohanellus kitauei shows adaptations to nutrient acquisition within its fish host.</title>
        <authorList>
            <person name="Yang Y."/>
            <person name="Xiong J."/>
            <person name="Zhou Z."/>
            <person name="Huo F."/>
            <person name="Miao W."/>
            <person name="Ran C."/>
            <person name="Liu Y."/>
            <person name="Zhang J."/>
            <person name="Feng J."/>
            <person name="Wang M."/>
            <person name="Wang M."/>
            <person name="Wang L."/>
            <person name="Yao B."/>
        </authorList>
    </citation>
    <scope>NUCLEOTIDE SEQUENCE [LARGE SCALE GENOMIC DNA]</scope>
    <source>
        <strain evidence="1">Wuqing</strain>
    </source>
</reference>
<protein>
    <submittedName>
        <fullName evidence="1">Uncharacterized protein</fullName>
    </submittedName>
</protein>
<dbReference type="Proteomes" id="UP000031668">
    <property type="component" value="Unassembled WGS sequence"/>
</dbReference>
<gene>
    <name evidence="1" type="ORF">RF11_05545</name>
</gene>
<dbReference type="AlphaFoldDB" id="A0A0C2IGJ7"/>
<comment type="caution">
    <text evidence="1">The sequence shown here is derived from an EMBL/GenBank/DDBJ whole genome shotgun (WGS) entry which is preliminary data.</text>
</comment>
<accession>A0A0C2IGJ7</accession>
<organism evidence="1 2">
    <name type="scientific">Thelohanellus kitauei</name>
    <name type="common">Myxosporean</name>
    <dbReference type="NCBI Taxonomy" id="669202"/>
    <lineage>
        <taxon>Eukaryota</taxon>
        <taxon>Metazoa</taxon>
        <taxon>Cnidaria</taxon>
        <taxon>Myxozoa</taxon>
        <taxon>Myxosporea</taxon>
        <taxon>Bivalvulida</taxon>
        <taxon>Platysporina</taxon>
        <taxon>Myxobolidae</taxon>
        <taxon>Thelohanellus</taxon>
    </lineage>
</organism>
<evidence type="ECO:0000313" key="1">
    <source>
        <dbReference type="EMBL" id="KII64444.1"/>
    </source>
</evidence>
<proteinExistence type="predicted"/>
<evidence type="ECO:0000313" key="2">
    <source>
        <dbReference type="Proteomes" id="UP000031668"/>
    </source>
</evidence>
<keyword evidence="2" id="KW-1185">Reference proteome</keyword>
<dbReference type="EMBL" id="JWZT01004266">
    <property type="protein sequence ID" value="KII64444.1"/>
    <property type="molecule type" value="Genomic_DNA"/>
</dbReference>